<dbReference type="Proteomes" id="UP000240883">
    <property type="component" value="Unassembled WGS sequence"/>
</dbReference>
<feature type="region of interest" description="Disordered" evidence="3">
    <location>
        <begin position="1"/>
        <end position="29"/>
    </location>
</feature>
<evidence type="ECO:0000256" key="2">
    <source>
        <dbReference type="ARBA" id="ARBA00022801"/>
    </source>
</evidence>
<dbReference type="Gene3D" id="3.90.79.10">
    <property type="entry name" value="Nucleoside Triphosphate Pyrophosphohydrolase"/>
    <property type="match status" value="1"/>
</dbReference>
<dbReference type="STRING" id="1448308.A0A2T2PAI0"/>
<protein>
    <submittedName>
        <fullName evidence="4">Nudix hydrolase 14</fullName>
    </submittedName>
</protein>
<feature type="compositionally biased region" description="Polar residues" evidence="3">
    <location>
        <begin position="16"/>
        <end position="25"/>
    </location>
</feature>
<keyword evidence="5" id="KW-1185">Reference proteome</keyword>
<dbReference type="EMBL" id="KZ678128">
    <property type="protein sequence ID" value="PSN74663.1"/>
    <property type="molecule type" value="Genomic_DNA"/>
</dbReference>
<dbReference type="SUPFAM" id="SSF55811">
    <property type="entry name" value="Nudix"/>
    <property type="match status" value="1"/>
</dbReference>
<gene>
    <name evidence="4" type="ORF">BS50DRAFT_540095</name>
</gene>
<name>A0A2T2PAI0_CORCC</name>
<dbReference type="GO" id="GO:0006753">
    <property type="term" value="P:nucleoside phosphate metabolic process"/>
    <property type="evidence" value="ECO:0007669"/>
    <property type="project" value="TreeGrafter"/>
</dbReference>
<dbReference type="CDD" id="cd03424">
    <property type="entry name" value="NUDIX_ADPRase_Nudt5_UGPPase_Nudt14"/>
    <property type="match status" value="1"/>
</dbReference>
<dbReference type="GO" id="GO:0019693">
    <property type="term" value="P:ribose phosphate metabolic process"/>
    <property type="evidence" value="ECO:0007669"/>
    <property type="project" value="TreeGrafter"/>
</dbReference>
<comment type="cofactor">
    <cofactor evidence="1">
        <name>Mg(2+)</name>
        <dbReference type="ChEBI" id="CHEBI:18420"/>
    </cofactor>
</comment>
<accession>A0A2T2PAI0</accession>
<reference evidence="4 5" key="1">
    <citation type="journal article" date="2018" name="Front. Microbiol.">
        <title>Genome-Wide Analysis of Corynespora cassiicola Leaf Fall Disease Putative Effectors.</title>
        <authorList>
            <person name="Lopez D."/>
            <person name="Ribeiro S."/>
            <person name="Label P."/>
            <person name="Fumanal B."/>
            <person name="Venisse J.S."/>
            <person name="Kohler A."/>
            <person name="de Oliveira R.R."/>
            <person name="Labutti K."/>
            <person name="Lipzen A."/>
            <person name="Lail K."/>
            <person name="Bauer D."/>
            <person name="Ohm R.A."/>
            <person name="Barry K.W."/>
            <person name="Spatafora J."/>
            <person name="Grigoriev I.V."/>
            <person name="Martin F.M."/>
            <person name="Pujade-Renaud V."/>
        </authorList>
    </citation>
    <scope>NUCLEOTIDE SEQUENCE [LARGE SCALE GENOMIC DNA]</scope>
    <source>
        <strain evidence="4 5">Philippines</strain>
    </source>
</reference>
<dbReference type="GO" id="GO:0080041">
    <property type="term" value="F:ADP-ribose pyrophosphohydrolase activity"/>
    <property type="evidence" value="ECO:0007669"/>
    <property type="project" value="TreeGrafter"/>
</dbReference>
<dbReference type="AlphaFoldDB" id="A0A2T2PAI0"/>
<dbReference type="OrthoDB" id="10249920at2759"/>
<proteinExistence type="predicted"/>
<dbReference type="PANTHER" id="PTHR11839:SF18">
    <property type="entry name" value="NUDIX HYDROLASE DOMAIN-CONTAINING PROTEIN"/>
    <property type="match status" value="1"/>
</dbReference>
<evidence type="ECO:0000313" key="4">
    <source>
        <dbReference type="EMBL" id="PSN74663.1"/>
    </source>
</evidence>
<dbReference type="InterPro" id="IPR015797">
    <property type="entry name" value="NUDIX_hydrolase-like_dom_sf"/>
</dbReference>
<organism evidence="4 5">
    <name type="scientific">Corynespora cassiicola Philippines</name>
    <dbReference type="NCBI Taxonomy" id="1448308"/>
    <lineage>
        <taxon>Eukaryota</taxon>
        <taxon>Fungi</taxon>
        <taxon>Dikarya</taxon>
        <taxon>Ascomycota</taxon>
        <taxon>Pezizomycotina</taxon>
        <taxon>Dothideomycetes</taxon>
        <taxon>Pleosporomycetidae</taxon>
        <taxon>Pleosporales</taxon>
        <taxon>Corynesporascaceae</taxon>
        <taxon>Corynespora</taxon>
    </lineage>
</organism>
<evidence type="ECO:0000256" key="3">
    <source>
        <dbReference type="SAM" id="MobiDB-lite"/>
    </source>
</evidence>
<keyword evidence="2 4" id="KW-0378">Hydrolase</keyword>
<evidence type="ECO:0000256" key="1">
    <source>
        <dbReference type="ARBA" id="ARBA00001946"/>
    </source>
</evidence>
<sequence length="321" mass="35760">MPTSHGPQNIFKYQRKVSSGDSSRGAQYEETEVKFNPPCEFVLPDDVTLEQLGQSKAFGEWLLRLQRNLKLQENEQHKFHAAPFKLKKVEVQTVDYWQGRIGFIKLTSEIANDHGEFLPGAVFLRGGSVAMLMIIQGVDEEGNLTGRHAIVTVQPRIAACSLAFSEIPAGMLDDGTITGKAVAEIKEETDLEVHKDELVNMTELAANDLAKSNWRISDSKDSTDDAFEDLSLAMYPSPGGCDEFMPLLLYQKRIPMKDFKAINGKLTGLKNEGEKITLKLVLLDDLWKECARDGKSLAALFLYERLSREGKLPDIANGRGI</sequence>
<evidence type="ECO:0000313" key="5">
    <source>
        <dbReference type="Proteomes" id="UP000240883"/>
    </source>
</evidence>
<dbReference type="PANTHER" id="PTHR11839">
    <property type="entry name" value="UDP/ADP-SUGAR PYROPHOSPHATASE"/>
    <property type="match status" value="1"/>
</dbReference>
<dbReference type="GO" id="GO:0080042">
    <property type="term" value="F:ADP-glucose pyrophosphohydrolase activity"/>
    <property type="evidence" value="ECO:0007669"/>
    <property type="project" value="TreeGrafter"/>
</dbReference>